<comment type="caution">
    <text evidence="11">The sequence shown here is derived from an EMBL/GenBank/DDBJ whole genome shotgun (WGS) entry which is preliminary data.</text>
</comment>
<dbReference type="InParanoid" id="A0A7C8MQD8"/>
<gene>
    <name evidence="11" type="ORF">GQX73_g5703</name>
</gene>
<keyword evidence="10" id="KW-0472">Membrane</keyword>
<dbReference type="OrthoDB" id="3945418at2759"/>
<keyword evidence="10" id="KW-0812">Transmembrane</keyword>
<evidence type="ECO:0000256" key="9">
    <source>
        <dbReference type="RuleBase" id="RU000461"/>
    </source>
</evidence>
<evidence type="ECO:0000256" key="1">
    <source>
        <dbReference type="ARBA" id="ARBA00001971"/>
    </source>
</evidence>
<dbReference type="AlphaFoldDB" id="A0A7C8MQD8"/>
<feature type="binding site" description="axial binding residue" evidence="8">
    <location>
        <position position="455"/>
    </location>
    <ligand>
        <name>heme</name>
        <dbReference type="ChEBI" id="CHEBI:30413"/>
    </ligand>
    <ligandPart>
        <name>Fe</name>
        <dbReference type="ChEBI" id="CHEBI:18248"/>
    </ligandPart>
</feature>
<accession>A0A7C8MQD8</accession>
<dbReference type="PROSITE" id="PS00086">
    <property type="entry name" value="CYTOCHROME_P450"/>
    <property type="match status" value="1"/>
</dbReference>
<dbReference type="InterPro" id="IPR050121">
    <property type="entry name" value="Cytochrome_P450_monoxygenase"/>
</dbReference>
<dbReference type="SUPFAM" id="SSF48264">
    <property type="entry name" value="Cytochrome P450"/>
    <property type="match status" value="1"/>
</dbReference>
<dbReference type="InterPro" id="IPR001128">
    <property type="entry name" value="Cyt_P450"/>
</dbReference>
<evidence type="ECO:0000256" key="5">
    <source>
        <dbReference type="ARBA" id="ARBA00023002"/>
    </source>
</evidence>
<dbReference type="InterPro" id="IPR017972">
    <property type="entry name" value="Cyt_P450_CS"/>
</dbReference>
<keyword evidence="4 8" id="KW-0479">Metal-binding</keyword>
<proteinExistence type="inferred from homology"/>
<dbReference type="CDD" id="cd11062">
    <property type="entry name" value="CYP58-like"/>
    <property type="match status" value="1"/>
</dbReference>
<dbReference type="InterPro" id="IPR036396">
    <property type="entry name" value="Cyt_P450_sf"/>
</dbReference>
<evidence type="ECO:0000313" key="11">
    <source>
        <dbReference type="EMBL" id="KAF2967888.1"/>
    </source>
</evidence>
<evidence type="ECO:0000313" key="12">
    <source>
        <dbReference type="Proteomes" id="UP000481858"/>
    </source>
</evidence>
<keyword evidence="6 8" id="KW-0408">Iron</keyword>
<evidence type="ECO:0000256" key="6">
    <source>
        <dbReference type="ARBA" id="ARBA00023004"/>
    </source>
</evidence>
<reference evidence="11 12" key="1">
    <citation type="submission" date="2019-12" db="EMBL/GenBank/DDBJ databases">
        <title>Draft genome sequence of the ascomycete Xylaria multiplex DSM 110363.</title>
        <authorList>
            <person name="Buettner E."/>
            <person name="Kellner H."/>
        </authorList>
    </citation>
    <scope>NUCLEOTIDE SEQUENCE [LARGE SCALE GENOMIC DNA]</scope>
    <source>
        <strain evidence="11 12">DSM 110363</strain>
    </source>
</reference>
<keyword evidence="7 9" id="KW-0503">Monooxygenase</keyword>
<dbReference type="PANTHER" id="PTHR24305:SF157">
    <property type="entry name" value="N-ACETYLTRYPTOPHAN 6-HYDROXYLASE IVOC-RELATED"/>
    <property type="match status" value="1"/>
</dbReference>
<comment type="similarity">
    <text evidence="2 9">Belongs to the cytochrome P450 family.</text>
</comment>
<keyword evidence="5 9" id="KW-0560">Oxidoreductase</keyword>
<comment type="cofactor">
    <cofactor evidence="1 8">
        <name>heme</name>
        <dbReference type="ChEBI" id="CHEBI:30413"/>
    </cofactor>
</comment>
<dbReference type="GO" id="GO:0004497">
    <property type="term" value="F:monooxygenase activity"/>
    <property type="evidence" value="ECO:0007669"/>
    <property type="project" value="UniProtKB-KW"/>
</dbReference>
<evidence type="ECO:0000256" key="7">
    <source>
        <dbReference type="ARBA" id="ARBA00023033"/>
    </source>
</evidence>
<dbReference type="EMBL" id="WUBL01000060">
    <property type="protein sequence ID" value="KAF2967888.1"/>
    <property type="molecule type" value="Genomic_DNA"/>
</dbReference>
<dbReference type="Proteomes" id="UP000481858">
    <property type="component" value="Unassembled WGS sequence"/>
</dbReference>
<evidence type="ECO:0008006" key="13">
    <source>
        <dbReference type="Google" id="ProtNLM"/>
    </source>
</evidence>
<evidence type="ECO:0000256" key="2">
    <source>
        <dbReference type="ARBA" id="ARBA00010617"/>
    </source>
</evidence>
<organism evidence="11 12">
    <name type="scientific">Xylaria multiplex</name>
    <dbReference type="NCBI Taxonomy" id="323545"/>
    <lineage>
        <taxon>Eukaryota</taxon>
        <taxon>Fungi</taxon>
        <taxon>Dikarya</taxon>
        <taxon>Ascomycota</taxon>
        <taxon>Pezizomycotina</taxon>
        <taxon>Sordariomycetes</taxon>
        <taxon>Xylariomycetidae</taxon>
        <taxon>Xylariales</taxon>
        <taxon>Xylariaceae</taxon>
        <taxon>Xylaria</taxon>
    </lineage>
</organism>
<evidence type="ECO:0000256" key="10">
    <source>
        <dbReference type="SAM" id="Phobius"/>
    </source>
</evidence>
<dbReference type="InterPro" id="IPR002401">
    <property type="entry name" value="Cyt_P450_E_grp-I"/>
</dbReference>
<dbReference type="Pfam" id="PF00067">
    <property type="entry name" value="p450"/>
    <property type="match status" value="1"/>
</dbReference>
<feature type="transmembrane region" description="Helical" evidence="10">
    <location>
        <begin position="6"/>
        <end position="29"/>
    </location>
</feature>
<evidence type="ECO:0000256" key="3">
    <source>
        <dbReference type="ARBA" id="ARBA00022617"/>
    </source>
</evidence>
<keyword evidence="10" id="KW-1133">Transmembrane helix</keyword>
<protein>
    <recommendedName>
        <fullName evidence="13">Cytochrome P450</fullName>
    </recommendedName>
</protein>
<dbReference type="PRINTS" id="PR00463">
    <property type="entry name" value="EP450I"/>
</dbReference>
<evidence type="ECO:0000256" key="4">
    <source>
        <dbReference type="ARBA" id="ARBA00022723"/>
    </source>
</evidence>
<dbReference type="PRINTS" id="PR00385">
    <property type="entry name" value="P450"/>
</dbReference>
<dbReference type="PANTHER" id="PTHR24305">
    <property type="entry name" value="CYTOCHROME P450"/>
    <property type="match status" value="1"/>
</dbReference>
<dbReference type="Gene3D" id="1.10.630.10">
    <property type="entry name" value="Cytochrome P450"/>
    <property type="match status" value="1"/>
</dbReference>
<dbReference type="GO" id="GO:0016705">
    <property type="term" value="F:oxidoreductase activity, acting on paired donors, with incorporation or reduction of molecular oxygen"/>
    <property type="evidence" value="ECO:0007669"/>
    <property type="project" value="InterPro"/>
</dbReference>
<dbReference type="GO" id="GO:0005506">
    <property type="term" value="F:iron ion binding"/>
    <property type="evidence" value="ECO:0007669"/>
    <property type="project" value="InterPro"/>
</dbReference>
<name>A0A7C8MQD8_9PEZI</name>
<keyword evidence="3 8" id="KW-0349">Heme</keyword>
<dbReference type="GO" id="GO:0020037">
    <property type="term" value="F:heme binding"/>
    <property type="evidence" value="ECO:0007669"/>
    <property type="project" value="InterPro"/>
</dbReference>
<sequence length="512" mass="57820">MLSFSAAAAALGVVVTLYCVGVAIYRLVLSPLARFPGPRIAALTHWYEAYYDLISHNGGGQFTFQIKRLHEQYGPIVRINPDELHIDDPDYYSHIYCNSSSSRPIDKSTKFKYRFGIPQATFSTTLAEPHRLRRSAIAPFFSKARVRNLNQNLETIVERVSHRLSTEYAGSGRVINITDMWGSMTADVITELAFGRSADFTTAPDFKSGFSVAMANLAWSGHWNYHVWLLVELMNWIPDSILSVLIPMFGPIIEYRKDTIRQLREILAGNNIEAKEGSNPTLFHDILSSGLPKQDLDLQRLTEESISVNGAGQETVTWTLSVIAFHVLDKPDVQARLKAELVEAMPDPRQILPWEDLEKLPYLMAVISEGLRLSYGQVQRLPRVNRLGVWMYGGTEIPPGVIVGMDAYHMHTNATIFPDALEFKPERWLGDPKPPGRVHPLSHYLVPFSKGSRACIGIHLAYMELTTALATIWRRHELELFDTDRSDVDFSLDMIRPMPKRDSKGVRVVVKN</sequence>
<evidence type="ECO:0000256" key="8">
    <source>
        <dbReference type="PIRSR" id="PIRSR602401-1"/>
    </source>
</evidence>
<keyword evidence="12" id="KW-1185">Reference proteome</keyword>